<feature type="transmembrane region" description="Helical" evidence="7">
    <location>
        <begin position="22"/>
        <end position="47"/>
    </location>
</feature>
<feature type="transmembrane region" description="Helical" evidence="7">
    <location>
        <begin position="122"/>
        <end position="146"/>
    </location>
</feature>
<keyword evidence="2 7" id="KW-0813">Transport</keyword>
<comment type="caution">
    <text evidence="9">The sequence shown here is derived from an EMBL/GenBank/DDBJ whole genome shotgun (WGS) entry which is preliminary data.</text>
</comment>
<feature type="transmembrane region" description="Helical" evidence="7">
    <location>
        <begin position="158"/>
        <end position="177"/>
    </location>
</feature>
<dbReference type="PANTHER" id="PTHR43744">
    <property type="entry name" value="ABC TRANSPORTER PERMEASE PROTEIN MG189-RELATED-RELATED"/>
    <property type="match status" value="1"/>
</dbReference>
<evidence type="ECO:0000256" key="4">
    <source>
        <dbReference type="ARBA" id="ARBA00022692"/>
    </source>
</evidence>
<dbReference type="EMBL" id="JBHTAI010000011">
    <property type="protein sequence ID" value="MFC7150581.1"/>
    <property type="molecule type" value="Genomic_DNA"/>
</dbReference>
<evidence type="ECO:0000313" key="10">
    <source>
        <dbReference type="Proteomes" id="UP001596378"/>
    </source>
</evidence>
<gene>
    <name evidence="9" type="ORF">ACFQMJ_18775</name>
</gene>
<dbReference type="Pfam" id="PF00528">
    <property type="entry name" value="BPD_transp_1"/>
    <property type="match status" value="1"/>
</dbReference>
<dbReference type="PANTHER" id="PTHR43744:SF12">
    <property type="entry name" value="ABC TRANSPORTER PERMEASE PROTEIN MG189-RELATED"/>
    <property type="match status" value="1"/>
</dbReference>
<feature type="transmembrane region" description="Helical" evidence="7">
    <location>
        <begin position="258"/>
        <end position="277"/>
    </location>
</feature>
<keyword evidence="6 7" id="KW-0472">Membrane</keyword>
<proteinExistence type="inferred from homology"/>
<evidence type="ECO:0000313" key="9">
    <source>
        <dbReference type="EMBL" id="MFC7150581.1"/>
    </source>
</evidence>
<organism evidence="9 10">
    <name type="scientific">Cohnella cellulosilytica</name>
    <dbReference type="NCBI Taxonomy" id="986710"/>
    <lineage>
        <taxon>Bacteria</taxon>
        <taxon>Bacillati</taxon>
        <taxon>Bacillota</taxon>
        <taxon>Bacilli</taxon>
        <taxon>Bacillales</taxon>
        <taxon>Paenibacillaceae</taxon>
        <taxon>Cohnella</taxon>
    </lineage>
</organism>
<evidence type="ECO:0000259" key="8">
    <source>
        <dbReference type="PROSITE" id="PS50928"/>
    </source>
</evidence>
<feature type="domain" description="ABC transmembrane type-1" evidence="8">
    <location>
        <begin position="87"/>
        <end position="277"/>
    </location>
</feature>
<keyword evidence="5 7" id="KW-1133">Transmembrane helix</keyword>
<dbReference type="Gene3D" id="1.10.3720.10">
    <property type="entry name" value="MetI-like"/>
    <property type="match status" value="1"/>
</dbReference>
<protein>
    <submittedName>
        <fullName evidence="9">Carbohydrate ABC transporter permease</fullName>
    </submittedName>
</protein>
<comment type="subcellular location">
    <subcellularLocation>
        <location evidence="1 7">Cell membrane</location>
        <topology evidence="1 7">Multi-pass membrane protein</topology>
    </subcellularLocation>
</comment>
<dbReference type="InterPro" id="IPR035906">
    <property type="entry name" value="MetI-like_sf"/>
</dbReference>
<sequence>MAEQTSNKSAVKWRESRSTAELIYKCFISLVLLCGAVVLMIPLLWMISTSLKSLDELYEPGFNLWVEHIKWDNYSIALSAFPFWLYLKNTLLTTLIPIVGTVLSSSLIAFGFARVQAPGAGILFMVVLATMMIPEHVTMIPTFILFRQLGWIDSLYPLIVPAFFGSAFFIFLFRQFYMRLPMNMDDAARIDGCNTFQIWHKIFLPLSQPAIATVAIFVFMGKWNDFFSPLIYINSDRWKTLALGLRSFQGQYTTEVNLLMAASLVVILPCIVLFFFAQRYFIEGITFTGSKE</sequence>
<accession>A0ABW2FBW6</accession>
<dbReference type="RefSeq" id="WP_378052969.1">
    <property type="nucleotide sequence ID" value="NZ_JBHMDN010000069.1"/>
</dbReference>
<evidence type="ECO:0000256" key="2">
    <source>
        <dbReference type="ARBA" id="ARBA00022448"/>
    </source>
</evidence>
<feature type="transmembrane region" description="Helical" evidence="7">
    <location>
        <begin position="91"/>
        <end position="110"/>
    </location>
</feature>
<evidence type="ECO:0000256" key="3">
    <source>
        <dbReference type="ARBA" id="ARBA00022475"/>
    </source>
</evidence>
<evidence type="ECO:0000256" key="6">
    <source>
        <dbReference type="ARBA" id="ARBA00023136"/>
    </source>
</evidence>
<dbReference type="InterPro" id="IPR000515">
    <property type="entry name" value="MetI-like"/>
</dbReference>
<reference evidence="10" key="1">
    <citation type="journal article" date="2019" name="Int. J. Syst. Evol. Microbiol.">
        <title>The Global Catalogue of Microorganisms (GCM) 10K type strain sequencing project: providing services to taxonomists for standard genome sequencing and annotation.</title>
        <authorList>
            <consortium name="The Broad Institute Genomics Platform"/>
            <consortium name="The Broad Institute Genome Sequencing Center for Infectious Disease"/>
            <person name="Wu L."/>
            <person name="Ma J."/>
        </authorList>
    </citation>
    <scope>NUCLEOTIDE SEQUENCE [LARGE SCALE GENOMIC DNA]</scope>
    <source>
        <strain evidence="10">KCTC 12907</strain>
    </source>
</reference>
<keyword evidence="10" id="KW-1185">Reference proteome</keyword>
<evidence type="ECO:0000256" key="7">
    <source>
        <dbReference type="RuleBase" id="RU363032"/>
    </source>
</evidence>
<dbReference type="PROSITE" id="PS50928">
    <property type="entry name" value="ABC_TM1"/>
    <property type="match status" value="1"/>
</dbReference>
<feature type="transmembrane region" description="Helical" evidence="7">
    <location>
        <begin position="198"/>
        <end position="220"/>
    </location>
</feature>
<name>A0ABW2FBW6_9BACL</name>
<dbReference type="CDD" id="cd06261">
    <property type="entry name" value="TM_PBP2"/>
    <property type="match status" value="1"/>
</dbReference>
<evidence type="ECO:0000256" key="5">
    <source>
        <dbReference type="ARBA" id="ARBA00022989"/>
    </source>
</evidence>
<keyword evidence="4 7" id="KW-0812">Transmembrane</keyword>
<evidence type="ECO:0000256" key="1">
    <source>
        <dbReference type="ARBA" id="ARBA00004651"/>
    </source>
</evidence>
<dbReference type="SUPFAM" id="SSF161098">
    <property type="entry name" value="MetI-like"/>
    <property type="match status" value="1"/>
</dbReference>
<keyword evidence="3" id="KW-1003">Cell membrane</keyword>
<dbReference type="Proteomes" id="UP001596378">
    <property type="component" value="Unassembled WGS sequence"/>
</dbReference>
<comment type="similarity">
    <text evidence="7">Belongs to the binding-protein-dependent transport system permease family.</text>
</comment>